<reference evidence="1" key="1">
    <citation type="submission" date="2020-05" db="EMBL/GenBank/DDBJ databases">
        <authorList>
            <person name="Chiriac C."/>
            <person name="Salcher M."/>
            <person name="Ghai R."/>
            <person name="Kavagutti S V."/>
        </authorList>
    </citation>
    <scope>NUCLEOTIDE SEQUENCE</scope>
</reference>
<name>A0A6J6YHP8_9ZZZZ</name>
<accession>A0A6J6YHP8</accession>
<dbReference type="AlphaFoldDB" id="A0A6J6YHP8"/>
<protein>
    <submittedName>
        <fullName evidence="1">Unannotated protein</fullName>
    </submittedName>
</protein>
<organism evidence="1">
    <name type="scientific">freshwater metagenome</name>
    <dbReference type="NCBI Taxonomy" id="449393"/>
    <lineage>
        <taxon>unclassified sequences</taxon>
        <taxon>metagenomes</taxon>
        <taxon>ecological metagenomes</taxon>
    </lineage>
</organism>
<proteinExistence type="predicted"/>
<dbReference type="EMBL" id="CAFAAQ010000075">
    <property type="protein sequence ID" value="CAB4808005.1"/>
    <property type="molecule type" value="Genomic_DNA"/>
</dbReference>
<gene>
    <name evidence="1" type="ORF">UFOPK3046_00959</name>
</gene>
<sequence length="49" mass="5445">MQIPVEDSIHHAALGKAGHADPNHFMRIDSGGLHRLQIVKTKPRKALHD</sequence>
<evidence type="ECO:0000313" key="1">
    <source>
        <dbReference type="EMBL" id="CAB4808005.1"/>
    </source>
</evidence>